<proteinExistence type="predicted"/>
<dbReference type="EMBL" id="DXIE01000028">
    <property type="protein sequence ID" value="HIV62154.1"/>
    <property type="molecule type" value="Genomic_DNA"/>
</dbReference>
<evidence type="ECO:0000313" key="4">
    <source>
        <dbReference type="EMBL" id="HIV62154.1"/>
    </source>
</evidence>
<sequence>MKNLKQVLALGMAFSLTMSTMAGAAFTDSADIKATEAVDMLSALGVIKGYEDGSFKPEGTVTRAEAAKMIFTIRNGGNDNADAFKNAPTTFTDLNGYGWAEGYIKYCQANGIIAGKSATSFDPGAKVTGTELAKMMLVTLGYDANKANLVGATWATNTLSLASENGVLANVSADLSAGLPRQYAAQMMYNAIQAPTVRWSTDGNAYTDLGVDNNPNETMGSKYMNLTIYEGILEGSGDFNAGKDKVKVNVEKVDGRDNNKGNTNFNFKTDVTGMYKQYVKVLSDDKNNAYGVYAVSSENTVATSALSNVKETTAGKVKVGDTEYRTDVNSAYDISKDSTINPVKTSYYNSADQITFVSNDGDEKFDVAFVNPIQNFGKVTYVSSDKVIAAGKNYDTDNTIIPEGLAKGDYVAVYEDMFTGNTKLVKAEKVTGKVTATKGSASTDMEVKVNDTWYKVAAKDSKFKDMVVYGKDSSAKDELEVKDTFDMYLIDGVVYGAAKTQAGSTDTAVVLVNSGNLDADGNFQVKMLFADGSTKVVGAKENYSGIKENTLVTYTINSDGAYELKEVKGSETAGGDSVVNNIYGFDADADRITVTGFGTSASAKYRVADDAIVYITDKDSSKVITGKQLTAFSENFKDKDELGYAVIDEGIATIVYLENGDNESPVTSGTELYGVITSRVAVGEDECEFTVWTSNGESMDVKVKGTELKTANKGDVIRFEISENGYIAKVKTESDLNVEEAAIKDSTSSYVRFYDNVKGKTDYDFDSAKFIYMNTEDGNYQGIAGGDLAQAKPVAGTANYYENAKVVLNSAGDKVVFIAVDVTGEWNGLGVQADS</sequence>
<feature type="signal peptide" evidence="2">
    <location>
        <begin position="1"/>
        <end position="24"/>
    </location>
</feature>
<dbReference type="Proteomes" id="UP000886808">
    <property type="component" value="Unassembled WGS sequence"/>
</dbReference>
<dbReference type="PROSITE" id="PS51272">
    <property type="entry name" value="SLH"/>
    <property type="match status" value="2"/>
</dbReference>
<organism evidence="4 5">
    <name type="scientific">Candidatus Butyricicoccus avistercoris</name>
    <dbReference type="NCBI Taxonomy" id="2838518"/>
    <lineage>
        <taxon>Bacteria</taxon>
        <taxon>Bacillati</taxon>
        <taxon>Bacillota</taxon>
        <taxon>Clostridia</taxon>
        <taxon>Eubacteriales</taxon>
        <taxon>Butyricicoccaceae</taxon>
        <taxon>Butyricicoccus</taxon>
    </lineage>
</organism>
<comment type="caution">
    <text evidence="4">The sequence shown here is derived from an EMBL/GenBank/DDBJ whole genome shotgun (WGS) entry which is preliminary data.</text>
</comment>
<name>A0A9D1PIH7_9FIRM</name>
<feature type="chain" id="PRO_5039263604" evidence="2">
    <location>
        <begin position="25"/>
        <end position="835"/>
    </location>
</feature>
<evidence type="ECO:0000313" key="5">
    <source>
        <dbReference type="Proteomes" id="UP000886808"/>
    </source>
</evidence>
<feature type="domain" description="SLH" evidence="3">
    <location>
        <begin position="87"/>
        <end position="150"/>
    </location>
</feature>
<dbReference type="Pfam" id="PF00395">
    <property type="entry name" value="SLH"/>
    <property type="match status" value="2"/>
</dbReference>
<keyword evidence="1" id="KW-0677">Repeat</keyword>
<feature type="domain" description="SLH" evidence="3">
    <location>
        <begin position="21"/>
        <end position="84"/>
    </location>
</feature>
<reference evidence="4" key="2">
    <citation type="submission" date="2021-04" db="EMBL/GenBank/DDBJ databases">
        <authorList>
            <person name="Gilroy R."/>
        </authorList>
    </citation>
    <scope>NUCLEOTIDE SEQUENCE</scope>
    <source>
        <strain evidence="4">CHK193-4272</strain>
    </source>
</reference>
<dbReference type="AlphaFoldDB" id="A0A9D1PIH7"/>
<reference evidence="4" key="1">
    <citation type="journal article" date="2021" name="PeerJ">
        <title>Extensive microbial diversity within the chicken gut microbiome revealed by metagenomics and culture.</title>
        <authorList>
            <person name="Gilroy R."/>
            <person name="Ravi A."/>
            <person name="Getino M."/>
            <person name="Pursley I."/>
            <person name="Horton D.L."/>
            <person name="Alikhan N.F."/>
            <person name="Baker D."/>
            <person name="Gharbi K."/>
            <person name="Hall N."/>
            <person name="Watson M."/>
            <person name="Adriaenssens E.M."/>
            <person name="Foster-Nyarko E."/>
            <person name="Jarju S."/>
            <person name="Secka A."/>
            <person name="Antonio M."/>
            <person name="Oren A."/>
            <person name="Chaudhuri R.R."/>
            <person name="La Ragione R."/>
            <person name="Hildebrand F."/>
            <person name="Pallen M.J."/>
        </authorList>
    </citation>
    <scope>NUCLEOTIDE SEQUENCE</scope>
    <source>
        <strain evidence="4">CHK193-4272</strain>
    </source>
</reference>
<evidence type="ECO:0000259" key="3">
    <source>
        <dbReference type="PROSITE" id="PS51272"/>
    </source>
</evidence>
<keyword evidence="2" id="KW-0732">Signal</keyword>
<accession>A0A9D1PIH7</accession>
<dbReference type="InterPro" id="IPR001119">
    <property type="entry name" value="SLH_dom"/>
</dbReference>
<gene>
    <name evidence="4" type="ORF">H9746_04800</name>
</gene>
<evidence type="ECO:0000256" key="1">
    <source>
        <dbReference type="ARBA" id="ARBA00022737"/>
    </source>
</evidence>
<protein>
    <submittedName>
        <fullName evidence="4">S-layer homology domain-containing protein</fullName>
    </submittedName>
</protein>
<evidence type="ECO:0000256" key="2">
    <source>
        <dbReference type="SAM" id="SignalP"/>
    </source>
</evidence>